<gene>
    <name evidence="5" type="ORF">AFM16_02000</name>
    <name evidence="6" type="ORF">HCX60_02185</name>
</gene>
<evidence type="ECO:0000256" key="4">
    <source>
        <dbReference type="RuleBase" id="RU000363"/>
    </source>
</evidence>
<dbReference type="EMBL" id="CP050692">
    <property type="protein sequence ID" value="QIT42471.1"/>
    <property type="molecule type" value="Genomic_DNA"/>
</dbReference>
<dbReference type="GO" id="GO:0016491">
    <property type="term" value="F:oxidoreductase activity"/>
    <property type="evidence" value="ECO:0007669"/>
    <property type="project" value="UniProtKB-KW"/>
</dbReference>
<evidence type="ECO:0000256" key="2">
    <source>
        <dbReference type="ARBA" id="ARBA00022857"/>
    </source>
</evidence>
<evidence type="ECO:0000256" key="3">
    <source>
        <dbReference type="ARBA" id="ARBA00023002"/>
    </source>
</evidence>
<keyword evidence="7" id="KW-1185">Reference proteome</keyword>
<sequence>MQNTPVALVTGANAGIGRQVAKELAGHGYTVLVGSRDLGRGEAAAAEIDGDAHAVQLDVTDEGSIAAAAQRIRNEFGRLDVLVNNAGISFVGDADTPLEERARAGLLTEVSPDVVRQFFETNVIGPIALTQALLPLLREAPAARIVNVGSSGSSLTLNADESNPQRSMFGIYPTSKSALHAATLGFATALEPAGIKVNVADPGFTATALNNFQGTKTVEEGARHVVRMALIGPDGPTGTFSGDDGPLPW</sequence>
<dbReference type="PANTHER" id="PTHR43490:SF99">
    <property type="entry name" value="SHORT-CHAIN DEHYDROGENASE_REDUCTASE"/>
    <property type="match status" value="1"/>
</dbReference>
<evidence type="ECO:0000313" key="7">
    <source>
        <dbReference type="Proteomes" id="UP000190306"/>
    </source>
</evidence>
<dbReference type="Proteomes" id="UP000502504">
    <property type="component" value="Chromosome"/>
</dbReference>
<evidence type="ECO:0000313" key="5">
    <source>
        <dbReference type="EMBL" id="OOQ54828.1"/>
    </source>
</evidence>
<dbReference type="InterPro" id="IPR036291">
    <property type="entry name" value="NAD(P)-bd_dom_sf"/>
</dbReference>
<accession>A0AAE7CII3</accession>
<name>A0AAE7CII3_STRAT</name>
<evidence type="ECO:0000313" key="6">
    <source>
        <dbReference type="EMBL" id="QIT42471.1"/>
    </source>
</evidence>
<dbReference type="AlphaFoldDB" id="A0AAE7CII3"/>
<dbReference type="SUPFAM" id="SSF51735">
    <property type="entry name" value="NAD(P)-binding Rossmann-fold domains"/>
    <property type="match status" value="1"/>
</dbReference>
<dbReference type="RefSeq" id="WP_078631963.1">
    <property type="nucleotide sequence ID" value="NZ_CM007717.1"/>
</dbReference>
<evidence type="ECO:0000313" key="8">
    <source>
        <dbReference type="Proteomes" id="UP000502504"/>
    </source>
</evidence>
<dbReference type="EMBL" id="LHQL01000001">
    <property type="protein sequence ID" value="OOQ54828.1"/>
    <property type="molecule type" value="Genomic_DNA"/>
</dbReference>
<dbReference type="InterPro" id="IPR002347">
    <property type="entry name" value="SDR_fam"/>
</dbReference>
<evidence type="ECO:0000256" key="1">
    <source>
        <dbReference type="ARBA" id="ARBA00006484"/>
    </source>
</evidence>
<dbReference type="Gene3D" id="3.40.50.720">
    <property type="entry name" value="NAD(P)-binding Rossmann-like Domain"/>
    <property type="match status" value="1"/>
</dbReference>
<protein>
    <submittedName>
        <fullName evidence="5">Dehydrogenase</fullName>
    </submittedName>
    <submittedName>
        <fullName evidence="6">SDR family NAD(P)-dependent oxidoreductase</fullName>
    </submittedName>
</protein>
<dbReference type="Pfam" id="PF00106">
    <property type="entry name" value="adh_short"/>
    <property type="match status" value="1"/>
</dbReference>
<dbReference type="PRINTS" id="PR00081">
    <property type="entry name" value="GDHRDH"/>
</dbReference>
<organism evidence="6 8">
    <name type="scientific">Streptomyces antibioticus</name>
    <dbReference type="NCBI Taxonomy" id="1890"/>
    <lineage>
        <taxon>Bacteria</taxon>
        <taxon>Bacillati</taxon>
        <taxon>Actinomycetota</taxon>
        <taxon>Actinomycetes</taxon>
        <taxon>Kitasatosporales</taxon>
        <taxon>Streptomycetaceae</taxon>
        <taxon>Streptomyces</taxon>
    </lineage>
</organism>
<keyword evidence="2" id="KW-0521">NADP</keyword>
<dbReference type="PANTHER" id="PTHR43490">
    <property type="entry name" value="(+)-NEOMENTHOL DEHYDROGENASE"/>
    <property type="match status" value="1"/>
</dbReference>
<keyword evidence="3" id="KW-0560">Oxidoreductase</keyword>
<comment type="similarity">
    <text evidence="1 4">Belongs to the short-chain dehydrogenases/reductases (SDR) family.</text>
</comment>
<reference evidence="6 8" key="2">
    <citation type="submission" date="2020-03" db="EMBL/GenBank/DDBJ databases">
        <title>Is there a link between lipid content and antibiotic production in Streptomyces?</title>
        <authorList>
            <person name="David M."/>
            <person name="Lejeune C."/>
            <person name="Abreu S."/>
            <person name="Thibessard A."/>
            <person name="Leblond P."/>
            <person name="Chaminade P."/>
            <person name="Virolle M.-J."/>
        </authorList>
    </citation>
    <scope>NUCLEOTIDE SEQUENCE [LARGE SCALE GENOMIC DNA]</scope>
    <source>
        <strain evidence="6 8">DSM 41481</strain>
    </source>
</reference>
<dbReference type="Proteomes" id="UP000190306">
    <property type="component" value="Chromosome"/>
</dbReference>
<dbReference type="PRINTS" id="PR00080">
    <property type="entry name" value="SDRFAMILY"/>
</dbReference>
<reference evidence="5 7" key="1">
    <citation type="submission" date="2015-07" db="EMBL/GenBank/DDBJ databases">
        <title>Draft Genome Sequence of Streptomyces antibioticus, IMRU 3720 reveals insights in the evolution of actinomycin biosynthetic gene clusters in Streptomyces.</title>
        <authorList>
            <person name="Crnovcic I."/>
            <person name="Ruckert C."/>
            <person name="Kalinowksi J."/>
            <person name="Keller U."/>
        </authorList>
    </citation>
    <scope>NUCLEOTIDE SEQUENCE [LARGE SCALE GENOMIC DNA]</scope>
    <source>
        <strain evidence="5 7">DSM 41481</strain>
    </source>
</reference>
<proteinExistence type="inferred from homology"/>